<organism evidence="3 4">
    <name type="scientific">Romeriopsis navalis LEGE 11480</name>
    <dbReference type="NCBI Taxonomy" id="2777977"/>
    <lineage>
        <taxon>Bacteria</taxon>
        <taxon>Bacillati</taxon>
        <taxon>Cyanobacteriota</taxon>
        <taxon>Cyanophyceae</taxon>
        <taxon>Leptolyngbyales</taxon>
        <taxon>Leptolyngbyaceae</taxon>
        <taxon>Romeriopsis</taxon>
        <taxon>Romeriopsis navalis</taxon>
    </lineage>
</organism>
<protein>
    <submittedName>
        <fullName evidence="3">CHASE2 domain-containing protein</fullName>
    </submittedName>
</protein>
<dbReference type="EMBL" id="JADEXQ010000111">
    <property type="protein sequence ID" value="MBE9032559.1"/>
    <property type="molecule type" value="Genomic_DNA"/>
</dbReference>
<evidence type="ECO:0000259" key="2">
    <source>
        <dbReference type="SMART" id="SM01080"/>
    </source>
</evidence>
<dbReference type="InterPro" id="IPR007890">
    <property type="entry name" value="CHASE2"/>
</dbReference>
<gene>
    <name evidence="3" type="ORF">IQ266_22740</name>
</gene>
<keyword evidence="1" id="KW-1133">Transmembrane helix</keyword>
<dbReference type="RefSeq" id="WP_264327376.1">
    <property type="nucleotide sequence ID" value="NZ_JADEXQ010000111.1"/>
</dbReference>
<feature type="transmembrane region" description="Helical" evidence="1">
    <location>
        <begin position="775"/>
        <end position="799"/>
    </location>
</feature>
<keyword evidence="1" id="KW-0472">Membrane</keyword>
<feature type="domain" description="CHASE2" evidence="2">
    <location>
        <begin position="422"/>
        <end position="743"/>
    </location>
</feature>
<dbReference type="Pfam" id="PF05226">
    <property type="entry name" value="CHASE2"/>
    <property type="match status" value="1"/>
</dbReference>
<feature type="transmembrane region" description="Helical" evidence="1">
    <location>
        <begin position="752"/>
        <end position="769"/>
    </location>
</feature>
<accession>A0A928VV05</accession>
<keyword evidence="4" id="KW-1185">Reference proteome</keyword>
<reference evidence="3" key="1">
    <citation type="submission" date="2020-10" db="EMBL/GenBank/DDBJ databases">
        <authorList>
            <person name="Castelo-Branco R."/>
            <person name="Eusebio N."/>
            <person name="Adriana R."/>
            <person name="Vieira A."/>
            <person name="Brugerolle De Fraissinette N."/>
            <person name="Rezende De Castro R."/>
            <person name="Schneider M.P."/>
            <person name="Vasconcelos V."/>
            <person name="Leao P.N."/>
        </authorList>
    </citation>
    <scope>NUCLEOTIDE SEQUENCE</scope>
    <source>
        <strain evidence="3">LEGE 11480</strain>
    </source>
</reference>
<feature type="transmembrane region" description="Helical" evidence="1">
    <location>
        <begin position="727"/>
        <end position="745"/>
    </location>
</feature>
<comment type="caution">
    <text evidence="3">The sequence shown here is derived from an EMBL/GenBank/DDBJ whole genome shotgun (WGS) entry which is preliminary data.</text>
</comment>
<dbReference type="AlphaFoldDB" id="A0A928VV05"/>
<evidence type="ECO:0000313" key="3">
    <source>
        <dbReference type="EMBL" id="MBE9032559.1"/>
    </source>
</evidence>
<name>A0A928VV05_9CYAN</name>
<dbReference type="InterPro" id="IPR024983">
    <property type="entry name" value="CHAT_dom"/>
</dbReference>
<dbReference type="Pfam" id="PF12770">
    <property type="entry name" value="CHAT"/>
    <property type="match status" value="1"/>
</dbReference>
<proteinExistence type="predicted"/>
<evidence type="ECO:0000313" key="4">
    <source>
        <dbReference type="Proteomes" id="UP000625316"/>
    </source>
</evidence>
<keyword evidence="1" id="KW-0812">Transmembrane</keyword>
<evidence type="ECO:0000256" key="1">
    <source>
        <dbReference type="SAM" id="Phobius"/>
    </source>
</evidence>
<sequence length="808" mass="91208">MGKVVDLKLNLQAEHSYHVTLSIYQEGQSTQRQVSAQLPPAIDLLKQYQKWQDSYRRLSQFGSRAIRPKQITINGDIQQRRDECRQRGKQLNHALNQWLQSPGFRTIRETWLDEISQSESVRVIIQTDQVETRHLPWHCWDLVETRSPQSEIAFGASNFRAPKPKAIPQTDAVKILAILGNSDGIDIDHDRQTLQQLSNADVTFLVQPDRRDVSGQLWQQHWDIIFFAGHSCTEGETGRIYLNAEDSLTLDELRAGLTYAVNNGLQLAIFNSCDGLGLASELEKLHIPQLIVMREPVPDQVAQLFLTYFLQAFAEDLSLYLAVREARQRLEAIEDEFPNASWLPVIFQNPAVRPPTWSSLCGDAQMPSETTKISWGQPLTTSKVVVVPPVPYKRRWLSKRQAAVLTCGVTALGLGLRHLGLFEQGELWVYDRFAQIQAASPVSAGKQKILLVTINDQDVQKYDNPISDRVLLDGLRRIQQQQPRAVGIDIYRDSPVAKQADWVALTKYLKQTPQVVGLCQVGEVNGVIRPEMAVKPPQAMPMERVGYADGLIPDPDQRVRRYSFAMDEREGAVCQTPFSFAFQVLNTYYQGNLQYEYDDVKGLKLWPENQANQAIWLPPLSPRLGGYHRSTGDMAGVQLVIDYTGLKQAQLINFETLLTSPENDLRSLVRDRIVLIGYASGQDPQKSDLHLTPVEQTYGVRIHAQVIQQILKMFSGIGKITRSLSEWSETGLLAILGLVSGAFTWRWGRWRYGFLVGMGLAAALVMLQHSLAGVLWLPIFSGLLIFGMNSLVVFIVGNWKGRSRSSYR</sequence>
<dbReference type="Proteomes" id="UP000625316">
    <property type="component" value="Unassembled WGS sequence"/>
</dbReference>
<dbReference type="SMART" id="SM01080">
    <property type="entry name" value="CHASE2"/>
    <property type="match status" value="1"/>
</dbReference>